<keyword evidence="3" id="KW-1185">Reference proteome</keyword>
<dbReference type="SUPFAM" id="SSF51735">
    <property type="entry name" value="NAD(P)-binding Rossmann-fold domains"/>
    <property type="match status" value="1"/>
</dbReference>
<dbReference type="InterPro" id="IPR005097">
    <property type="entry name" value="Sacchrp_dh_NADP-bd"/>
</dbReference>
<accession>A0A937AHL7</accession>
<organism evidence="2 3">
    <name type="scientific">Marivirga atlantica</name>
    <dbReference type="NCBI Taxonomy" id="1548457"/>
    <lineage>
        <taxon>Bacteria</taxon>
        <taxon>Pseudomonadati</taxon>
        <taxon>Bacteroidota</taxon>
        <taxon>Cytophagia</taxon>
        <taxon>Cytophagales</taxon>
        <taxon>Marivirgaceae</taxon>
        <taxon>Marivirga</taxon>
    </lineage>
</organism>
<dbReference type="AlphaFoldDB" id="A0A937AHL7"/>
<dbReference type="Pfam" id="PF03435">
    <property type="entry name" value="Sacchrp_dh_NADP"/>
    <property type="match status" value="1"/>
</dbReference>
<dbReference type="Gene3D" id="3.40.50.720">
    <property type="entry name" value="NAD(P)-binding Rossmann-like Domain"/>
    <property type="match status" value="1"/>
</dbReference>
<dbReference type="RefSeq" id="WP_201922675.1">
    <property type="nucleotide sequence ID" value="NZ_JAERQG010000003.1"/>
</dbReference>
<comment type="caution">
    <text evidence="2">The sequence shown here is derived from an EMBL/GenBank/DDBJ whole genome shotgun (WGS) entry which is preliminary data.</text>
</comment>
<dbReference type="PANTHER" id="PTHR43781:SF1">
    <property type="entry name" value="SACCHAROPINE DEHYDROGENASE"/>
    <property type="match status" value="1"/>
</dbReference>
<feature type="domain" description="Saccharopine dehydrogenase NADP binding" evidence="1">
    <location>
        <begin position="5"/>
        <end position="121"/>
    </location>
</feature>
<evidence type="ECO:0000313" key="2">
    <source>
        <dbReference type="EMBL" id="MBL0766358.1"/>
    </source>
</evidence>
<protein>
    <submittedName>
        <fullName evidence="2">Saccharopine dehydrogenase NADP-binding domain-containing protein</fullName>
    </submittedName>
</protein>
<dbReference type="InterPro" id="IPR036291">
    <property type="entry name" value="NAD(P)-bd_dom_sf"/>
</dbReference>
<dbReference type="Proteomes" id="UP000642920">
    <property type="component" value="Unassembled WGS sequence"/>
</dbReference>
<reference evidence="2" key="1">
    <citation type="submission" date="2021-01" db="EMBL/GenBank/DDBJ databases">
        <title>Marivirga sp. nov., isolated from intertidal surface sediments.</title>
        <authorList>
            <person name="Zhang M."/>
        </authorList>
    </citation>
    <scope>NUCLEOTIDE SEQUENCE</scope>
    <source>
        <strain evidence="2">SM1354</strain>
    </source>
</reference>
<evidence type="ECO:0000259" key="1">
    <source>
        <dbReference type="Pfam" id="PF03435"/>
    </source>
</evidence>
<evidence type="ECO:0000313" key="3">
    <source>
        <dbReference type="Proteomes" id="UP000642920"/>
    </source>
</evidence>
<sequence length="352" mass="39209">MEESILIYGANGYTGKLISQEAFKQKINVHLAGRNKSAIQEIAKQTGFDYSIVSLEEKDKLRNLLQSFHTVIHCAGPFTETAKQMVDACIETKTNYLDITGEIWAFEEVMNYSNQASKAEIKLISGVGFDVVPTDCLAAMLKDRMPDANSIEMAFVGDKTAMSRGTAVTMAKNISKGGFIRQAGKLKNVPLAYSVIEIDFPHKKRTVMSIPWGDLMTTYHQTEIPNITIYSGASKKLIKRIKRFRAFKFLLGISWIQKKVRTKIEQSITGPNQNSLKTSHTYIVGTVKNNKDEALTLKMITPEAYKLTALTALEAAKRLINDNSRGKTGYLTPAQAFGKDFILSFEGVELIE</sequence>
<name>A0A937AHL7_9BACT</name>
<proteinExistence type="predicted"/>
<dbReference type="EMBL" id="JAERQG010000003">
    <property type="protein sequence ID" value="MBL0766358.1"/>
    <property type="molecule type" value="Genomic_DNA"/>
</dbReference>
<gene>
    <name evidence="2" type="ORF">JKP34_13910</name>
</gene>
<dbReference type="PANTHER" id="PTHR43781">
    <property type="entry name" value="SACCHAROPINE DEHYDROGENASE"/>
    <property type="match status" value="1"/>
</dbReference>